<dbReference type="Proteomes" id="UP001153678">
    <property type="component" value="Unassembled WGS sequence"/>
</dbReference>
<dbReference type="EMBL" id="CAMKVN010008369">
    <property type="protein sequence ID" value="CAI2192478.1"/>
    <property type="molecule type" value="Genomic_DNA"/>
</dbReference>
<reference evidence="2" key="1">
    <citation type="submission" date="2022-08" db="EMBL/GenBank/DDBJ databases">
        <authorList>
            <person name="Kallberg Y."/>
            <person name="Tangrot J."/>
            <person name="Rosling A."/>
        </authorList>
    </citation>
    <scope>NUCLEOTIDE SEQUENCE</scope>
    <source>
        <strain evidence="2">Wild A</strain>
    </source>
</reference>
<proteinExistence type="predicted"/>
<name>A0A9W4T4P5_9GLOM</name>
<keyword evidence="3" id="KW-1185">Reference proteome</keyword>
<sequence length="41" mass="4761">MLLERINKNMSINTTDVLGDPYSDPSIPYEEFPDNPDFEKD</sequence>
<evidence type="ECO:0000313" key="2">
    <source>
        <dbReference type="EMBL" id="CAI2192478.1"/>
    </source>
</evidence>
<evidence type="ECO:0000313" key="3">
    <source>
        <dbReference type="Proteomes" id="UP001153678"/>
    </source>
</evidence>
<protein>
    <submittedName>
        <fullName evidence="2">16484_t:CDS:1</fullName>
    </submittedName>
</protein>
<dbReference type="AlphaFoldDB" id="A0A9W4T4P5"/>
<organism evidence="2 3">
    <name type="scientific">Funneliformis geosporum</name>
    <dbReference type="NCBI Taxonomy" id="1117311"/>
    <lineage>
        <taxon>Eukaryota</taxon>
        <taxon>Fungi</taxon>
        <taxon>Fungi incertae sedis</taxon>
        <taxon>Mucoromycota</taxon>
        <taxon>Glomeromycotina</taxon>
        <taxon>Glomeromycetes</taxon>
        <taxon>Glomerales</taxon>
        <taxon>Glomeraceae</taxon>
        <taxon>Funneliformis</taxon>
    </lineage>
</organism>
<feature type="region of interest" description="Disordered" evidence="1">
    <location>
        <begin position="1"/>
        <end position="41"/>
    </location>
</feature>
<evidence type="ECO:0000256" key="1">
    <source>
        <dbReference type="SAM" id="MobiDB-lite"/>
    </source>
</evidence>
<feature type="non-terminal residue" evidence="2">
    <location>
        <position position="1"/>
    </location>
</feature>
<comment type="caution">
    <text evidence="2">The sequence shown here is derived from an EMBL/GenBank/DDBJ whole genome shotgun (WGS) entry which is preliminary data.</text>
</comment>
<gene>
    <name evidence="2" type="ORF">FWILDA_LOCUS15596</name>
</gene>
<accession>A0A9W4T4P5</accession>
<feature type="compositionally biased region" description="Acidic residues" evidence="1">
    <location>
        <begin position="31"/>
        <end position="41"/>
    </location>
</feature>